<dbReference type="GO" id="GO:0016747">
    <property type="term" value="F:acyltransferase activity, transferring groups other than amino-acyl groups"/>
    <property type="evidence" value="ECO:0007669"/>
    <property type="project" value="InterPro"/>
</dbReference>
<dbReference type="AlphaFoldDB" id="C7DG01"/>
<feature type="domain" description="N-acetyltransferase" evidence="1">
    <location>
        <begin position="9"/>
        <end position="159"/>
    </location>
</feature>
<reference evidence="2 3" key="2">
    <citation type="journal article" date="2010" name="Proc. Natl. Acad. Sci. U.S.A.">
        <title>Enigmatic, ultrasmall, uncultivated Archaea.</title>
        <authorList>
            <person name="Baker B.J."/>
            <person name="Comolli L.R."/>
            <person name="Dick G.J."/>
            <person name="Hauser L.J."/>
            <person name="Hyatt D."/>
            <person name="Dill B.D."/>
            <person name="Land M.L."/>
            <person name="Verberkmoes N.C."/>
            <person name="Hettich R.L."/>
            <person name="Banfield J.F."/>
        </authorList>
    </citation>
    <scope>NUCLEOTIDE SEQUENCE [LARGE SCALE GENOMIC DNA]</scope>
    <source>
        <strain evidence="2">ARMAN-2</strain>
    </source>
</reference>
<evidence type="ECO:0000313" key="3">
    <source>
        <dbReference type="Proteomes" id="UP000332487"/>
    </source>
</evidence>
<keyword evidence="3" id="KW-1185">Reference proteome</keyword>
<dbReference type="Proteomes" id="UP000332487">
    <property type="component" value="Unassembled WGS sequence"/>
</dbReference>
<dbReference type="PROSITE" id="PS51186">
    <property type="entry name" value="GNAT"/>
    <property type="match status" value="1"/>
</dbReference>
<dbReference type="Pfam" id="PF13508">
    <property type="entry name" value="Acetyltransf_7"/>
    <property type="match status" value="1"/>
</dbReference>
<dbReference type="InterPro" id="IPR000182">
    <property type="entry name" value="GNAT_dom"/>
</dbReference>
<sequence>MRSKIIDKIKIIRAEKGDKYAVDALKIAQGLKEWFNENGLKSIETDLFFNNLAVAVEGGETLGFACYGTYDGIMQLIWLAVERNHQGRGIGTALLKWVENEARSHGLKLIQVETLPDEDSYEPYKLTRKFYYDNGFTRIAYKKARLEGWDDQIVLEKRL</sequence>
<evidence type="ECO:0000313" key="2">
    <source>
        <dbReference type="EMBL" id="EET90568.1"/>
    </source>
</evidence>
<dbReference type="CDD" id="cd04301">
    <property type="entry name" value="NAT_SF"/>
    <property type="match status" value="1"/>
</dbReference>
<gene>
    <name evidence="2" type="ORF">UNLARM2_0009</name>
</gene>
<name>C7DG01_MICA2</name>
<dbReference type="Gene3D" id="3.40.630.30">
    <property type="match status" value="1"/>
</dbReference>
<accession>C7DG01</accession>
<dbReference type="SUPFAM" id="SSF55729">
    <property type="entry name" value="Acyl-CoA N-acyltransferases (Nat)"/>
    <property type="match status" value="1"/>
</dbReference>
<evidence type="ECO:0000259" key="1">
    <source>
        <dbReference type="PROSITE" id="PS51186"/>
    </source>
</evidence>
<dbReference type="InterPro" id="IPR016181">
    <property type="entry name" value="Acyl_CoA_acyltransferase"/>
</dbReference>
<reference evidence="2 3" key="1">
    <citation type="journal article" date="2009" name="Genome Biol.">
        <title>Community-wide analysis of microbial genome sequence signatures.</title>
        <authorList>
            <person name="Dick G.J."/>
            <person name="Andersson A.F."/>
            <person name="Baker B.J."/>
            <person name="Simmons S.L."/>
            <person name="Thomas B.C."/>
            <person name="Yelton A.P."/>
            <person name="Banfield J.F."/>
        </authorList>
    </citation>
    <scope>NUCLEOTIDE SEQUENCE [LARGE SCALE GENOMIC DNA]</scope>
    <source>
        <strain evidence="2">ARMAN-2</strain>
    </source>
</reference>
<proteinExistence type="predicted"/>
<protein>
    <submittedName>
        <fullName evidence="2">GCN5-related N-acetyltransferase</fullName>
    </submittedName>
</protein>
<organism evidence="2 3">
    <name type="scientific">Candidatus Micrarchaeum acidiphilum ARMAN-2</name>
    <dbReference type="NCBI Taxonomy" id="425595"/>
    <lineage>
        <taxon>Archaea</taxon>
        <taxon>Candidatus Micrarchaeota</taxon>
        <taxon>Candidatus Micrarchaeia</taxon>
        <taxon>Candidatus Micrarchaeales</taxon>
        <taxon>Candidatus Micrarchaeaceae</taxon>
        <taxon>Candidatus Micrarchaeum</taxon>
    </lineage>
</organism>
<dbReference type="EMBL" id="GG697234">
    <property type="protein sequence ID" value="EET90568.1"/>
    <property type="molecule type" value="Genomic_DNA"/>
</dbReference>